<organism evidence="12 13">
    <name type="scientific">Tetracentron sinense</name>
    <name type="common">Spur-leaf</name>
    <dbReference type="NCBI Taxonomy" id="13715"/>
    <lineage>
        <taxon>Eukaryota</taxon>
        <taxon>Viridiplantae</taxon>
        <taxon>Streptophyta</taxon>
        <taxon>Embryophyta</taxon>
        <taxon>Tracheophyta</taxon>
        <taxon>Spermatophyta</taxon>
        <taxon>Magnoliopsida</taxon>
        <taxon>Trochodendrales</taxon>
        <taxon>Trochodendraceae</taxon>
        <taxon>Tetracentron</taxon>
    </lineage>
</organism>
<dbReference type="GO" id="GO:0061630">
    <property type="term" value="F:ubiquitin protein ligase activity"/>
    <property type="evidence" value="ECO:0007669"/>
    <property type="project" value="UniProtKB-EC"/>
</dbReference>
<evidence type="ECO:0000256" key="1">
    <source>
        <dbReference type="ARBA" id="ARBA00000900"/>
    </source>
</evidence>
<evidence type="ECO:0000256" key="4">
    <source>
        <dbReference type="ARBA" id="ARBA00022723"/>
    </source>
</evidence>
<dbReference type="InterPro" id="IPR013083">
    <property type="entry name" value="Znf_RING/FYVE/PHD"/>
</dbReference>
<proteinExistence type="predicted"/>
<evidence type="ECO:0000256" key="8">
    <source>
        <dbReference type="PROSITE-ProRule" id="PRU00175"/>
    </source>
</evidence>
<reference evidence="12 13" key="1">
    <citation type="submission" date="2020-04" db="EMBL/GenBank/DDBJ databases">
        <title>Plant Genome Project.</title>
        <authorList>
            <person name="Zhang R.-G."/>
        </authorList>
    </citation>
    <scope>NUCLEOTIDE SEQUENCE [LARGE SCALE GENOMIC DNA]</scope>
    <source>
        <strain evidence="12">YNK0</strain>
        <tissue evidence="12">Leaf</tissue>
    </source>
</reference>
<sequence>MSSSDGRETYWCHECDMSVSLFSPSPPLSCPHCNGDFLEEMESSLSPNPNSPFPPPLSAYLDDPFPILSQTQTQTLTLTPTTNDDDLNFQIPNATIRVAAGPYLDRLIQHLADPDDDATAYHRQGSTPASKSSVESIPNIKITSSFLDSDTILCAVCKDQFVVDVEAKQLPCNHIYHFDCILPWLSHHNSCPVCRFCLPIDDSDDVDAVERRSSRGDSVALTFGNLMEDEDFFGIGTTLRHIARRHRLVVPVRSSSVDVDSPTRMAQAETSSAGPANSGETVSSCPVEGGGRVVAGGSGVISRVDEDVFPGEFSDYGQRIVVEMELEGNMLVKVVMFVIVQALVYFILSNSSDIFSKTKMRSLSFKTARSVSVGRILASISDSPSGGEPSPKLSLRGSQSPTDESSGIRYDHRF</sequence>
<feature type="compositionally biased region" description="Polar residues" evidence="9">
    <location>
        <begin position="396"/>
        <end position="405"/>
    </location>
</feature>
<feature type="transmembrane region" description="Helical" evidence="10">
    <location>
        <begin position="330"/>
        <end position="348"/>
    </location>
</feature>
<evidence type="ECO:0000256" key="3">
    <source>
        <dbReference type="ARBA" id="ARBA00022679"/>
    </source>
</evidence>
<dbReference type="EMBL" id="JABCRI010000013">
    <property type="protein sequence ID" value="KAF8395929.1"/>
    <property type="molecule type" value="Genomic_DNA"/>
</dbReference>
<evidence type="ECO:0000313" key="12">
    <source>
        <dbReference type="EMBL" id="KAF8395929.1"/>
    </source>
</evidence>
<evidence type="ECO:0000313" key="13">
    <source>
        <dbReference type="Proteomes" id="UP000655225"/>
    </source>
</evidence>
<protein>
    <recommendedName>
        <fullName evidence="2">RING-type E3 ubiquitin transferase</fullName>
        <ecNumber evidence="2">2.3.2.27</ecNumber>
    </recommendedName>
</protein>
<dbReference type="GO" id="GO:0008270">
    <property type="term" value="F:zinc ion binding"/>
    <property type="evidence" value="ECO:0007669"/>
    <property type="project" value="UniProtKB-KW"/>
</dbReference>
<dbReference type="OrthoDB" id="8062037at2759"/>
<keyword evidence="10" id="KW-0472">Membrane</keyword>
<dbReference type="AlphaFoldDB" id="A0A835DD63"/>
<dbReference type="InterPro" id="IPR039525">
    <property type="entry name" value="RNF126-like_zinc-ribbon"/>
</dbReference>
<dbReference type="OMA" id="CYECEST"/>
<dbReference type="FunFam" id="3.30.40.10:FF:000022">
    <property type="entry name" value="E3 ubiquitin-protein ligase RING1-like"/>
    <property type="match status" value="1"/>
</dbReference>
<evidence type="ECO:0000256" key="5">
    <source>
        <dbReference type="ARBA" id="ARBA00022771"/>
    </source>
</evidence>
<dbReference type="Proteomes" id="UP000655225">
    <property type="component" value="Unassembled WGS sequence"/>
</dbReference>
<dbReference type="SMART" id="SM00184">
    <property type="entry name" value="RING"/>
    <property type="match status" value="1"/>
</dbReference>
<keyword evidence="10" id="KW-0812">Transmembrane</keyword>
<comment type="catalytic activity">
    <reaction evidence="1">
        <text>S-ubiquitinyl-[E2 ubiquitin-conjugating enzyme]-L-cysteine + [acceptor protein]-L-lysine = [E2 ubiquitin-conjugating enzyme]-L-cysteine + N(6)-ubiquitinyl-[acceptor protein]-L-lysine.</text>
        <dbReference type="EC" id="2.3.2.27"/>
    </reaction>
</comment>
<feature type="region of interest" description="Disordered" evidence="9">
    <location>
        <begin position="260"/>
        <end position="289"/>
    </location>
</feature>
<keyword evidence="5 8" id="KW-0863">Zinc-finger</keyword>
<dbReference type="InterPro" id="IPR001841">
    <property type="entry name" value="Znf_RING"/>
</dbReference>
<dbReference type="Pfam" id="PF13639">
    <property type="entry name" value="zf-RING_2"/>
    <property type="match status" value="1"/>
</dbReference>
<evidence type="ECO:0000256" key="2">
    <source>
        <dbReference type="ARBA" id="ARBA00012483"/>
    </source>
</evidence>
<evidence type="ECO:0000256" key="10">
    <source>
        <dbReference type="SAM" id="Phobius"/>
    </source>
</evidence>
<dbReference type="PANTHER" id="PTHR34268">
    <property type="entry name" value="OS01G0321850 PROTEIN"/>
    <property type="match status" value="1"/>
</dbReference>
<dbReference type="PANTHER" id="PTHR34268:SF8">
    <property type="entry name" value="FAE DOMAIN-CONTAINING PROTEIN"/>
    <property type="match status" value="1"/>
</dbReference>
<evidence type="ECO:0000256" key="6">
    <source>
        <dbReference type="ARBA" id="ARBA00022786"/>
    </source>
</evidence>
<keyword evidence="10" id="KW-1133">Transmembrane helix</keyword>
<keyword evidence="13" id="KW-1185">Reference proteome</keyword>
<accession>A0A835DD63</accession>
<feature type="compositionally biased region" description="Polar residues" evidence="9">
    <location>
        <begin position="268"/>
        <end position="284"/>
    </location>
</feature>
<dbReference type="EC" id="2.3.2.27" evidence="2"/>
<feature type="domain" description="RING-type" evidence="11">
    <location>
        <begin position="154"/>
        <end position="195"/>
    </location>
</feature>
<dbReference type="Gene3D" id="3.30.40.10">
    <property type="entry name" value="Zinc/RING finger domain, C3HC4 (zinc finger)"/>
    <property type="match status" value="1"/>
</dbReference>
<keyword evidence="4" id="KW-0479">Metal-binding</keyword>
<comment type="caution">
    <text evidence="12">The sequence shown here is derived from an EMBL/GenBank/DDBJ whole genome shotgun (WGS) entry which is preliminary data.</text>
</comment>
<evidence type="ECO:0000256" key="9">
    <source>
        <dbReference type="SAM" id="MobiDB-lite"/>
    </source>
</evidence>
<dbReference type="CDD" id="cd16667">
    <property type="entry name" value="RING-H2_RNF126-like"/>
    <property type="match status" value="1"/>
</dbReference>
<evidence type="ECO:0000259" key="11">
    <source>
        <dbReference type="PROSITE" id="PS50089"/>
    </source>
</evidence>
<name>A0A835DD63_TETSI</name>
<feature type="region of interest" description="Disordered" evidence="9">
    <location>
        <begin position="381"/>
        <end position="414"/>
    </location>
</feature>
<dbReference type="SUPFAM" id="SSF57850">
    <property type="entry name" value="RING/U-box"/>
    <property type="match status" value="1"/>
</dbReference>
<keyword evidence="3" id="KW-0808">Transferase</keyword>
<keyword evidence="6" id="KW-0833">Ubl conjugation pathway</keyword>
<evidence type="ECO:0000256" key="7">
    <source>
        <dbReference type="ARBA" id="ARBA00022833"/>
    </source>
</evidence>
<dbReference type="Pfam" id="PF14369">
    <property type="entry name" value="Zn_ribbon_19"/>
    <property type="match status" value="1"/>
</dbReference>
<gene>
    <name evidence="12" type="ORF">HHK36_019884</name>
</gene>
<dbReference type="PROSITE" id="PS50089">
    <property type="entry name" value="ZF_RING_2"/>
    <property type="match status" value="1"/>
</dbReference>
<keyword evidence="7" id="KW-0862">Zinc</keyword>